<proteinExistence type="predicted"/>
<evidence type="ECO:0000256" key="2">
    <source>
        <dbReference type="ARBA" id="ARBA00022692"/>
    </source>
</evidence>
<dbReference type="CDD" id="cd16914">
    <property type="entry name" value="EcfT"/>
    <property type="match status" value="1"/>
</dbReference>
<reference evidence="7" key="1">
    <citation type="submission" date="2018-05" db="EMBL/GenBank/DDBJ databases">
        <title>Genome Sequencing of selected type strains of the family Eggerthellaceae.</title>
        <authorList>
            <person name="Danylec N."/>
            <person name="Stoll D.A."/>
            <person name="Doetsch A."/>
            <person name="Huch M."/>
        </authorList>
    </citation>
    <scope>NUCLEOTIDE SEQUENCE [LARGE SCALE GENOMIC DNA]</scope>
    <source>
        <strain evidence="7">DSM 16106</strain>
    </source>
</reference>
<feature type="transmembrane region" description="Helical" evidence="5">
    <location>
        <begin position="213"/>
        <end position="232"/>
    </location>
</feature>
<evidence type="ECO:0000256" key="5">
    <source>
        <dbReference type="SAM" id="Phobius"/>
    </source>
</evidence>
<name>A0A3N0BC21_9ACTN</name>
<comment type="subcellular location">
    <subcellularLocation>
        <location evidence="1">Membrane</location>
        <topology evidence="1">Multi-pass membrane protein</topology>
    </subcellularLocation>
</comment>
<organism evidence="6 7">
    <name type="scientific">Paraeggerthella hongkongensis</name>
    <dbReference type="NCBI Taxonomy" id="230658"/>
    <lineage>
        <taxon>Bacteria</taxon>
        <taxon>Bacillati</taxon>
        <taxon>Actinomycetota</taxon>
        <taxon>Coriobacteriia</taxon>
        <taxon>Eggerthellales</taxon>
        <taxon>Eggerthellaceae</taxon>
        <taxon>Paraeggerthella</taxon>
    </lineage>
</organism>
<sequence length="233" mass="24515">MRLAPAWSEAGFAMGTKAAVLVLTAVAVSVAGSSPFTPFLTGILLAYLAVGGRAGMALKLLVAYAVLGGVYLLLVYLNARILVFSPVHLYAGLNSYPVMVAALAVALSPPGLISAALARACVPKKFIVGALVLLRFPPTVRSSVHRLRESCRRRGVLSLRCVAGDPVQAFEHVLVPLMFSLVDSADRLSSSAVARAAEAPTRRTSYYRSPVKLADAACLVVFTAAIAAYVWLS</sequence>
<accession>A0A3N0BC21</accession>
<keyword evidence="7" id="KW-1185">Reference proteome</keyword>
<gene>
    <name evidence="6" type="ORF">DMP08_05840</name>
</gene>
<protein>
    <submittedName>
        <fullName evidence="6">Cobalt ABC transporter</fullName>
    </submittedName>
</protein>
<evidence type="ECO:0000313" key="6">
    <source>
        <dbReference type="EMBL" id="RNL45107.1"/>
    </source>
</evidence>
<evidence type="ECO:0000313" key="7">
    <source>
        <dbReference type="Proteomes" id="UP000278632"/>
    </source>
</evidence>
<dbReference type="OrthoDB" id="3197182at2"/>
<keyword evidence="3 5" id="KW-1133">Transmembrane helix</keyword>
<dbReference type="GO" id="GO:0005886">
    <property type="term" value="C:plasma membrane"/>
    <property type="evidence" value="ECO:0007669"/>
    <property type="project" value="UniProtKB-ARBA"/>
</dbReference>
<feature type="transmembrane region" description="Helical" evidence="5">
    <location>
        <begin position="99"/>
        <end position="118"/>
    </location>
</feature>
<dbReference type="InterPro" id="IPR003339">
    <property type="entry name" value="ABC/ECF_trnsptr_transmembrane"/>
</dbReference>
<dbReference type="Proteomes" id="UP000278632">
    <property type="component" value="Unassembled WGS sequence"/>
</dbReference>
<dbReference type="EMBL" id="QICD01000008">
    <property type="protein sequence ID" value="RNL45107.1"/>
    <property type="molecule type" value="Genomic_DNA"/>
</dbReference>
<comment type="caution">
    <text evidence="6">The sequence shown here is derived from an EMBL/GenBank/DDBJ whole genome shotgun (WGS) entry which is preliminary data.</text>
</comment>
<feature type="transmembrane region" description="Helical" evidence="5">
    <location>
        <begin position="60"/>
        <end position="79"/>
    </location>
</feature>
<dbReference type="AlphaFoldDB" id="A0A3N0BC21"/>
<dbReference type="Pfam" id="PF02361">
    <property type="entry name" value="CbiQ"/>
    <property type="match status" value="1"/>
</dbReference>
<keyword evidence="2 5" id="KW-0812">Transmembrane</keyword>
<keyword evidence="4 5" id="KW-0472">Membrane</keyword>
<feature type="transmembrane region" description="Helical" evidence="5">
    <location>
        <begin position="20"/>
        <end position="48"/>
    </location>
</feature>
<evidence type="ECO:0000256" key="1">
    <source>
        <dbReference type="ARBA" id="ARBA00004141"/>
    </source>
</evidence>
<evidence type="ECO:0000256" key="3">
    <source>
        <dbReference type="ARBA" id="ARBA00022989"/>
    </source>
</evidence>
<evidence type="ECO:0000256" key="4">
    <source>
        <dbReference type="ARBA" id="ARBA00023136"/>
    </source>
</evidence>